<evidence type="ECO:0000313" key="1">
    <source>
        <dbReference type="EMBL" id="MEP1061928.1"/>
    </source>
</evidence>
<keyword evidence="2" id="KW-1185">Reference proteome</keyword>
<gene>
    <name evidence="1" type="ORF">NDI38_26495</name>
</gene>
<comment type="caution">
    <text evidence="1">The sequence shown here is derived from an EMBL/GenBank/DDBJ whole genome shotgun (WGS) entry which is preliminary data.</text>
</comment>
<protein>
    <submittedName>
        <fullName evidence="1">Uncharacterized protein</fullName>
    </submittedName>
</protein>
<dbReference type="RefSeq" id="WP_190455463.1">
    <property type="nucleotide sequence ID" value="NZ_JAMPLM010000048.1"/>
</dbReference>
<sequence>MVTHRLVNGQIDWKGKTKAAAEATRNKHLDRLFADSNWEPIVIPFPQGIMIGFLNWAGNWESYTYWHHQTPAQRRWHGCTIHNERDKKAVLIHLHRHVAALVRDAEGSEVGLTYVWHEDHDGKEDYLQMDAWHAAYKAARAAGKGDEAARDLANEARIEFANRPEREPVRSLATALLVLETGNPVPVSKHLWRQCREHETLQYEGLFLVLREEQVMRCNNPQEKPQEQPQAAKELAWISKTLLTGYMDESKRYCLLRLQPGEQVLNPLIGLK</sequence>
<evidence type="ECO:0000313" key="2">
    <source>
        <dbReference type="Proteomes" id="UP001476950"/>
    </source>
</evidence>
<dbReference type="EMBL" id="JAMPLM010000048">
    <property type="protein sequence ID" value="MEP1061928.1"/>
    <property type="molecule type" value="Genomic_DNA"/>
</dbReference>
<name>A0ABV0KRS1_9CYAN</name>
<proteinExistence type="predicted"/>
<accession>A0ABV0KRS1</accession>
<reference evidence="1 2" key="1">
    <citation type="submission" date="2022-04" db="EMBL/GenBank/DDBJ databases">
        <title>Positive selection, recombination, and allopatry shape intraspecific diversity of widespread and dominant cyanobacteria.</title>
        <authorList>
            <person name="Wei J."/>
            <person name="Shu W."/>
            <person name="Hu C."/>
        </authorList>
    </citation>
    <scope>NUCLEOTIDE SEQUENCE [LARGE SCALE GENOMIC DNA]</scope>
    <source>
        <strain evidence="1 2">AS-A4</strain>
    </source>
</reference>
<dbReference type="Proteomes" id="UP001476950">
    <property type="component" value="Unassembled WGS sequence"/>
</dbReference>
<organism evidence="1 2">
    <name type="scientific">Stenomitos frigidus AS-A4</name>
    <dbReference type="NCBI Taxonomy" id="2933935"/>
    <lineage>
        <taxon>Bacteria</taxon>
        <taxon>Bacillati</taxon>
        <taxon>Cyanobacteriota</taxon>
        <taxon>Cyanophyceae</taxon>
        <taxon>Leptolyngbyales</taxon>
        <taxon>Leptolyngbyaceae</taxon>
        <taxon>Stenomitos</taxon>
    </lineage>
</organism>